<dbReference type="Pfam" id="PF24053">
    <property type="entry name" value="DUF7356"/>
    <property type="match status" value="1"/>
</dbReference>
<evidence type="ECO:0000256" key="1">
    <source>
        <dbReference type="SAM" id="MobiDB-lite"/>
    </source>
</evidence>
<dbReference type="InterPro" id="IPR055780">
    <property type="entry name" value="DUF7356"/>
</dbReference>
<feature type="compositionally biased region" description="Polar residues" evidence="1">
    <location>
        <begin position="312"/>
        <end position="322"/>
    </location>
</feature>
<dbReference type="PANTHER" id="PTHR34200">
    <property type="entry name" value="DENTIN SIALOPHOSPHOPROTEIN-LIKE ISOFORM X1"/>
    <property type="match status" value="1"/>
</dbReference>
<sequence>MDRNGLLCVIFLFLIASDCSTAYSPWNLRKLTGAAPTVSPLLSPVLSGGDKESKANPVDGGKSKEKEHKDPESSNGSTKVNPKGSKSDDLENPSTKEVVGEKSHEEKNEGKFVPHLAGNETCDGSTNRCSILETLTGCIQRLETGSKDLVLLIQNEGESAVKVNITISTSLNYEIPKHQTKGINVSQTIGGNTRTKIILKSGNRNCTLQMGPHQSKGDFLQRLPSYYKQLTPIYGAYLLFLIALIVGGTWACCKIRKRKRHNGVPYQELEMGVPESASAVNLEAAEGWDDGWDDDWDEDKAVRSPGGRHVGSISSSGLTARSANKDGWGNDWDD</sequence>
<reference evidence="5" key="1">
    <citation type="submission" date="2020-08" db="EMBL/GenBank/DDBJ databases">
        <title>Plant Genome Project.</title>
        <authorList>
            <person name="Zhang R.-G."/>
        </authorList>
    </citation>
    <scope>NUCLEOTIDE SEQUENCE</scope>
    <source>
        <strain evidence="5">WSP0</strain>
        <tissue evidence="5">Leaf</tissue>
    </source>
</reference>
<dbReference type="PANTHER" id="PTHR34200:SF2">
    <property type="entry name" value="TRANSMEMBRANE PROTEIN"/>
    <property type="match status" value="1"/>
</dbReference>
<feature type="region of interest" description="Disordered" evidence="1">
    <location>
        <begin position="42"/>
        <end position="111"/>
    </location>
</feature>
<keyword evidence="6" id="KW-1185">Reference proteome</keyword>
<feature type="domain" description="DUF7356" evidence="4">
    <location>
        <begin position="118"/>
        <end position="212"/>
    </location>
</feature>
<keyword evidence="2" id="KW-1133">Transmembrane helix</keyword>
<accession>A0AAV6KKY5</accession>
<feature type="chain" id="PRO_5043910679" description="DUF7356 domain-containing protein" evidence="3">
    <location>
        <begin position="23"/>
        <end position="334"/>
    </location>
</feature>
<keyword evidence="2" id="KW-0812">Transmembrane</keyword>
<gene>
    <name evidence="5" type="ORF">RHGRI_010795</name>
</gene>
<feature type="signal peptide" evidence="3">
    <location>
        <begin position="1"/>
        <end position="22"/>
    </location>
</feature>
<feature type="compositionally biased region" description="Acidic residues" evidence="1">
    <location>
        <begin position="288"/>
        <end position="298"/>
    </location>
</feature>
<dbReference type="EMBL" id="JACTNZ010000004">
    <property type="protein sequence ID" value="KAG5552807.1"/>
    <property type="molecule type" value="Genomic_DNA"/>
</dbReference>
<evidence type="ECO:0000259" key="4">
    <source>
        <dbReference type="Pfam" id="PF24053"/>
    </source>
</evidence>
<evidence type="ECO:0000313" key="6">
    <source>
        <dbReference type="Proteomes" id="UP000823749"/>
    </source>
</evidence>
<feature type="transmembrane region" description="Helical" evidence="2">
    <location>
        <begin position="234"/>
        <end position="253"/>
    </location>
</feature>
<evidence type="ECO:0000313" key="5">
    <source>
        <dbReference type="EMBL" id="KAG5552807.1"/>
    </source>
</evidence>
<name>A0AAV6KKY5_9ERIC</name>
<dbReference type="Proteomes" id="UP000823749">
    <property type="component" value="Chromosome 4"/>
</dbReference>
<feature type="region of interest" description="Disordered" evidence="1">
    <location>
        <begin position="288"/>
        <end position="334"/>
    </location>
</feature>
<evidence type="ECO:0000256" key="2">
    <source>
        <dbReference type="SAM" id="Phobius"/>
    </source>
</evidence>
<proteinExistence type="predicted"/>
<evidence type="ECO:0000256" key="3">
    <source>
        <dbReference type="SAM" id="SignalP"/>
    </source>
</evidence>
<protein>
    <recommendedName>
        <fullName evidence="4">DUF7356 domain-containing protein</fullName>
    </recommendedName>
</protein>
<comment type="caution">
    <text evidence="5">The sequence shown here is derived from an EMBL/GenBank/DDBJ whole genome shotgun (WGS) entry which is preliminary data.</text>
</comment>
<keyword evidence="3" id="KW-0732">Signal</keyword>
<organism evidence="5 6">
    <name type="scientific">Rhododendron griersonianum</name>
    <dbReference type="NCBI Taxonomy" id="479676"/>
    <lineage>
        <taxon>Eukaryota</taxon>
        <taxon>Viridiplantae</taxon>
        <taxon>Streptophyta</taxon>
        <taxon>Embryophyta</taxon>
        <taxon>Tracheophyta</taxon>
        <taxon>Spermatophyta</taxon>
        <taxon>Magnoliopsida</taxon>
        <taxon>eudicotyledons</taxon>
        <taxon>Gunneridae</taxon>
        <taxon>Pentapetalae</taxon>
        <taxon>asterids</taxon>
        <taxon>Ericales</taxon>
        <taxon>Ericaceae</taxon>
        <taxon>Ericoideae</taxon>
        <taxon>Rhodoreae</taxon>
        <taxon>Rhododendron</taxon>
    </lineage>
</organism>
<feature type="compositionally biased region" description="Basic and acidic residues" evidence="1">
    <location>
        <begin position="98"/>
        <end position="111"/>
    </location>
</feature>
<dbReference type="AlphaFoldDB" id="A0AAV6KKY5"/>
<keyword evidence="2" id="KW-0472">Membrane</keyword>
<feature type="compositionally biased region" description="Basic and acidic residues" evidence="1">
    <location>
        <begin position="61"/>
        <end position="72"/>
    </location>
</feature>